<reference evidence="13 14" key="1">
    <citation type="submission" date="2016-01" db="EMBL/GenBank/DDBJ databases">
        <authorList>
            <person name="Oliw E.H."/>
        </authorList>
    </citation>
    <scope>NUCLEOTIDE SEQUENCE [LARGE SCALE GENOMIC DNA]</scope>
    <source>
        <strain evidence="13 14">Kerr 14</strain>
    </source>
</reference>
<dbReference type="RefSeq" id="WP_080867410.1">
    <property type="nucleotide sequence ID" value="NZ_LT009731.1"/>
</dbReference>
<evidence type="ECO:0000256" key="7">
    <source>
        <dbReference type="ARBA" id="ARBA00023235"/>
    </source>
</evidence>
<evidence type="ECO:0000259" key="12">
    <source>
        <dbReference type="Pfam" id="PF01261"/>
    </source>
</evidence>
<dbReference type="EMBL" id="FBWC01000023">
    <property type="protein sequence ID" value="CUX51468.1"/>
    <property type="molecule type" value="Genomic_DNA"/>
</dbReference>
<dbReference type="InterPro" id="IPR036237">
    <property type="entry name" value="Xyl_isomerase-like_sf"/>
</dbReference>
<evidence type="ECO:0000256" key="4">
    <source>
        <dbReference type="ARBA" id="ARBA00011881"/>
    </source>
</evidence>
<keyword evidence="8" id="KW-0170">Cobalt</keyword>
<evidence type="ECO:0000256" key="10">
    <source>
        <dbReference type="ARBA" id="ARBA00066360"/>
    </source>
</evidence>
<evidence type="ECO:0000313" key="13">
    <source>
        <dbReference type="EMBL" id="CUX51468.1"/>
    </source>
</evidence>
<comment type="catalytic activity">
    <reaction evidence="9">
        <text>D-allulose = keto-D-fructose</text>
        <dbReference type="Rhea" id="RHEA:42360"/>
        <dbReference type="ChEBI" id="CHEBI:27605"/>
        <dbReference type="ChEBI" id="CHEBI:48095"/>
        <dbReference type="EC" id="5.1.3.30"/>
    </reaction>
</comment>
<protein>
    <recommendedName>
        <fullName evidence="11">D-psicose 3-epimerase</fullName>
        <ecNumber evidence="10">5.1.3.30</ecNumber>
    </recommendedName>
</protein>
<dbReference type="SUPFAM" id="SSF51658">
    <property type="entry name" value="Xylose isomerase-like"/>
    <property type="match status" value="1"/>
</dbReference>
<comment type="subunit">
    <text evidence="4">Homotetramer.</text>
</comment>
<evidence type="ECO:0000256" key="9">
    <source>
        <dbReference type="ARBA" id="ARBA00052403"/>
    </source>
</evidence>
<comment type="similarity">
    <text evidence="3">Belongs to the hyi family.</text>
</comment>
<dbReference type="PANTHER" id="PTHR12110">
    <property type="entry name" value="HYDROXYPYRUVATE ISOMERASE"/>
    <property type="match status" value="1"/>
</dbReference>
<dbReference type="GO" id="GO:0030145">
    <property type="term" value="F:manganese ion binding"/>
    <property type="evidence" value="ECO:0007669"/>
    <property type="project" value="UniProtKB-ARBA"/>
</dbReference>
<accession>A0A1S7RER5</accession>
<evidence type="ECO:0000256" key="11">
    <source>
        <dbReference type="ARBA" id="ARBA00074544"/>
    </source>
</evidence>
<evidence type="ECO:0000313" key="14">
    <source>
        <dbReference type="Proteomes" id="UP000191897"/>
    </source>
</evidence>
<dbReference type="EC" id="5.1.3.30" evidence="10"/>
<keyword evidence="7 13" id="KW-0413">Isomerase</keyword>
<evidence type="ECO:0000256" key="3">
    <source>
        <dbReference type="ARBA" id="ARBA00005962"/>
    </source>
</evidence>
<organism evidence="13 14">
    <name type="scientific">Agrobacterium tumefaciens str. Kerr 14</name>
    <dbReference type="NCBI Taxonomy" id="1183424"/>
    <lineage>
        <taxon>Bacteria</taxon>
        <taxon>Pseudomonadati</taxon>
        <taxon>Pseudomonadota</taxon>
        <taxon>Alphaproteobacteria</taxon>
        <taxon>Hyphomicrobiales</taxon>
        <taxon>Rhizobiaceae</taxon>
        <taxon>Rhizobium/Agrobacterium group</taxon>
        <taxon>Agrobacterium</taxon>
        <taxon>Agrobacterium tumefaciens complex</taxon>
    </lineage>
</organism>
<evidence type="ECO:0000256" key="1">
    <source>
        <dbReference type="ARBA" id="ARBA00001936"/>
    </source>
</evidence>
<comment type="cofactor">
    <cofactor evidence="2">
        <name>Co(2+)</name>
        <dbReference type="ChEBI" id="CHEBI:48828"/>
    </cofactor>
</comment>
<dbReference type="AlphaFoldDB" id="A0A1S7RER5"/>
<evidence type="ECO:0000256" key="2">
    <source>
        <dbReference type="ARBA" id="ARBA00001941"/>
    </source>
</evidence>
<comment type="cofactor">
    <cofactor evidence="1">
        <name>Mn(2+)</name>
        <dbReference type="ChEBI" id="CHEBI:29035"/>
    </cofactor>
</comment>
<dbReference type="PANTHER" id="PTHR12110:SF41">
    <property type="entry name" value="INOSOSE DEHYDRATASE"/>
    <property type="match status" value="1"/>
</dbReference>
<dbReference type="Proteomes" id="UP000191897">
    <property type="component" value="Unassembled WGS sequence"/>
</dbReference>
<sequence length="289" mass="31594">MKHGIYYSYWEHEWSAKFGPYIEKVAKLGFDIIEVAAHHINEYSDAELAVIRQSARDNGIILTAGIGPSKTKNLSSEDASVRAAGKAFFERTLSNVAKLDIHTIGGALHSYWPIDYSQPVDKAGDYARGVEGINGIADFANDLGINLCIEVLNRFENHVLNTAAEGVAFVKDVGKNNVKVMLDTFHMNIEEDSFGEAIRTAGPLLGHFHTGESNRRVPGKGRMPWHEIGLALRDINYTGAVVMEPFVKTGGTIGSDIKVWRDLSGGADVAKMDEDARNALAFSRFVLGG</sequence>
<dbReference type="Pfam" id="PF01261">
    <property type="entry name" value="AP_endonuc_2"/>
    <property type="match status" value="1"/>
</dbReference>
<keyword evidence="5" id="KW-0479">Metal-binding</keyword>
<name>A0A1S7RER5_AGRTU</name>
<evidence type="ECO:0000256" key="6">
    <source>
        <dbReference type="ARBA" id="ARBA00023211"/>
    </source>
</evidence>
<dbReference type="GO" id="GO:0016857">
    <property type="term" value="F:racemase and epimerase activity, acting on carbohydrates and derivatives"/>
    <property type="evidence" value="ECO:0007669"/>
    <property type="project" value="UniProtKB-ARBA"/>
</dbReference>
<gene>
    <name evidence="13" type="ORF">AGR4C_Lc130159</name>
</gene>
<dbReference type="Gene3D" id="3.20.20.150">
    <property type="entry name" value="Divalent-metal-dependent TIM barrel enzymes"/>
    <property type="match status" value="1"/>
</dbReference>
<feature type="domain" description="Xylose isomerase-like TIM barrel" evidence="12">
    <location>
        <begin position="22"/>
        <end position="260"/>
    </location>
</feature>
<keyword evidence="6" id="KW-0464">Manganese</keyword>
<dbReference type="FunFam" id="3.20.20.150:FF:000022">
    <property type="entry name" value="D-psicose 3-epimerase"/>
    <property type="match status" value="1"/>
</dbReference>
<dbReference type="InterPro" id="IPR050312">
    <property type="entry name" value="IolE/XylAMocC-like"/>
</dbReference>
<proteinExistence type="inferred from homology"/>
<dbReference type="InterPro" id="IPR013022">
    <property type="entry name" value="Xyl_isomerase-like_TIM-brl"/>
</dbReference>
<evidence type="ECO:0000256" key="5">
    <source>
        <dbReference type="ARBA" id="ARBA00022723"/>
    </source>
</evidence>
<evidence type="ECO:0000256" key="8">
    <source>
        <dbReference type="ARBA" id="ARBA00023285"/>
    </source>
</evidence>
<dbReference type="GO" id="GO:0050897">
    <property type="term" value="F:cobalt ion binding"/>
    <property type="evidence" value="ECO:0007669"/>
    <property type="project" value="UniProtKB-ARBA"/>
</dbReference>